<protein>
    <submittedName>
        <fullName evidence="2">Uncharacterized protein</fullName>
    </submittedName>
</protein>
<feature type="coiled-coil region" evidence="1">
    <location>
        <begin position="123"/>
        <end position="261"/>
    </location>
</feature>
<dbReference type="EMBL" id="CAJJDO010000036">
    <property type="protein sequence ID" value="CAD8161517.1"/>
    <property type="molecule type" value="Genomic_DNA"/>
</dbReference>
<reference evidence="2" key="1">
    <citation type="submission" date="2021-01" db="EMBL/GenBank/DDBJ databases">
        <authorList>
            <consortium name="Genoscope - CEA"/>
            <person name="William W."/>
        </authorList>
    </citation>
    <scope>NUCLEOTIDE SEQUENCE</scope>
</reference>
<keyword evidence="3" id="KW-1185">Reference proteome</keyword>
<name>A0A8S1UBK3_9CILI</name>
<accession>A0A8S1UBK3</accession>
<evidence type="ECO:0000256" key="1">
    <source>
        <dbReference type="SAM" id="Coils"/>
    </source>
</evidence>
<dbReference type="OrthoDB" id="309264at2759"/>
<gene>
    <name evidence="2" type="ORF">PPENT_87.1.T0360226</name>
</gene>
<dbReference type="AlphaFoldDB" id="A0A8S1UBK3"/>
<comment type="caution">
    <text evidence="2">The sequence shown here is derived from an EMBL/GenBank/DDBJ whole genome shotgun (WGS) entry which is preliminary data.</text>
</comment>
<proteinExistence type="predicted"/>
<organism evidence="2 3">
    <name type="scientific">Paramecium pentaurelia</name>
    <dbReference type="NCBI Taxonomy" id="43138"/>
    <lineage>
        <taxon>Eukaryota</taxon>
        <taxon>Sar</taxon>
        <taxon>Alveolata</taxon>
        <taxon>Ciliophora</taxon>
        <taxon>Intramacronucleata</taxon>
        <taxon>Oligohymenophorea</taxon>
        <taxon>Peniculida</taxon>
        <taxon>Parameciidae</taxon>
        <taxon>Paramecium</taxon>
    </lineage>
</organism>
<sequence>MIFDLQPPSPSLSPNSRIHYYQEQLDKAHEIIDQLEILLSEKEIQKQDQHFYSRVPIPPLQFHSKSPSIISQRSKSYVATPQQYSTPRDLRNNMSMVNQSSVKYIEEMKTRHTELVLQFQEDSTEKEQKNKEINDHIQELKTELIYCQEKQTMTKKEKKQSIQQLEVLQNEIENIESQLNKSREQGLQLLQKLQQYKQDIQKIEQEQENTQNDKQSYPQLATPDLLKNRKFKNSTSHKKLMQTLQQEIELLETQKQHYYNYSISKFQEKSIDTNLINDEIIQSKQNPRIFNLSVNNDSGFKFNTQVDHENESVKSFKINKQKPRSCESCKIF</sequence>
<evidence type="ECO:0000313" key="2">
    <source>
        <dbReference type="EMBL" id="CAD8161517.1"/>
    </source>
</evidence>
<evidence type="ECO:0000313" key="3">
    <source>
        <dbReference type="Proteomes" id="UP000689195"/>
    </source>
</evidence>
<keyword evidence="1" id="KW-0175">Coiled coil</keyword>
<dbReference type="Proteomes" id="UP000689195">
    <property type="component" value="Unassembled WGS sequence"/>
</dbReference>